<feature type="signal peptide" evidence="1">
    <location>
        <begin position="1"/>
        <end position="17"/>
    </location>
</feature>
<dbReference type="InterPro" id="IPR041037">
    <property type="entry name" value="Pallilysin"/>
</dbReference>
<dbReference type="STRING" id="1963862.B4O97_03760"/>
<dbReference type="Proteomes" id="UP000192343">
    <property type="component" value="Unassembled WGS sequence"/>
</dbReference>
<proteinExistence type="predicted"/>
<name>A0A1Y1S1D7_9SPIO</name>
<dbReference type="RefSeq" id="WP_083048473.1">
    <property type="nucleotide sequence ID" value="NZ_MWQY01000003.1"/>
</dbReference>
<evidence type="ECO:0000256" key="1">
    <source>
        <dbReference type="SAM" id="SignalP"/>
    </source>
</evidence>
<accession>A0A1Y1S1D7</accession>
<sequence>MKKRLALFGLCIFICIAAISCRRDPVPAEVSAEPVIVTPSGGGSAGENLSMEFEGSLQEDEVQPKIDLPSNSEIIQIVNENLDIDQIEEQIIAYREKDLSGAPIRLLVADYDAIQDSYFPAWESGVDISNAMSFSMSFIDLVGDHVPEIVCTGTNPENGNQLLRVFRKEISPSGFGLHFSSISSLSVRGSIEIVQIEREQAYYNGQKNGKSFPIVSYEQDQNSDNLSDLIKTSYYWRYQENSYAQVMREQVQGERIEDERLNRLFRSNENDFEAFLQGPWLKTSQDASGRVSHSVLYFQPESRFFANYSGDVQEEYIWQASNRTNYNQLYIIGANDLIRYIRKQLSITVRDIHNIHIWTSDINDTWSGEYQRISGDVQSIFFPESRTSQELPFHLSGVFTNESGVSVVFDEPRFQYRDDGGERNGGYALYYSGAGYNRNLILELVFLSDAGLIEERRVYKLDYLEEQREQEIIRTLYLIPGRVGVRGFVPDDEGFIQYEQIETIDTAQDEAEGESDTNAVNEE</sequence>
<evidence type="ECO:0000313" key="3">
    <source>
        <dbReference type="EMBL" id="ORC37318.1"/>
    </source>
</evidence>
<gene>
    <name evidence="3" type="ORF">B4O97_03760</name>
</gene>
<feature type="chain" id="PRO_5013390640" description="Pallilysin beta barrel domain-containing protein" evidence="1">
    <location>
        <begin position="18"/>
        <end position="523"/>
    </location>
</feature>
<dbReference type="PROSITE" id="PS51257">
    <property type="entry name" value="PROKAR_LIPOPROTEIN"/>
    <property type="match status" value="1"/>
</dbReference>
<organism evidence="3 4">
    <name type="scientific">Marispirochaeta aestuarii</name>
    <dbReference type="NCBI Taxonomy" id="1963862"/>
    <lineage>
        <taxon>Bacteria</taxon>
        <taxon>Pseudomonadati</taxon>
        <taxon>Spirochaetota</taxon>
        <taxon>Spirochaetia</taxon>
        <taxon>Spirochaetales</taxon>
        <taxon>Spirochaetaceae</taxon>
        <taxon>Marispirochaeta</taxon>
    </lineage>
</organism>
<evidence type="ECO:0000313" key="4">
    <source>
        <dbReference type="Proteomes" id="UP000192343"/>
    </source>
</evidence>
<dbReference type="NCBIfam" id="NF033751">
    <property type="entry name" value="pallilysin_like"/>
    <property type="match status" value="1"/>
</dbReference>
<comment type="caution">
    <text evidence="3">The sequence shown here is derived from an EMBL/GenBank/DDBJ whole genome shotgun (WGS) entry which is preliminary data.</text>
</comment>
<protein>
    <recommendedName>
        <fullName evidence="2">Pallilysin beta barrel domain-containing protein</fullName>
    </recommendedName>
</protein>
<dbReference type="OrthoDB" id="366418at2"/>
<evidence type="ECO:0000259" key="2">
    <source>
        <dbReference type="Pfam" id="PF18663"/>
    </source>
</evidence>
<feature type="domain" description="Pallilysin beta barrel" evidence="2">
    <location>
        <begin position="260"/>
        <end position="370"/>
    </location>
</feature>
<dbReference type="EMBL" id="MWQY01000003">
    <property type="protein sequence ID" value="ORC37318.1"/>
    <property type="molecule type" value="Genomic_DNA"/>
</dbReference>
<reference evidence="3 4" key="1">
    <citation type="submission" date="2017-03" db="EMBL/GenBank/DDBJ databases">
        <title>Draft Genome sequence of Marispirochaeta sp. strain JC444.</title>
        <authorList>
            <person name="Shivani Y."/>
            <person name="Subhash Y."/>
            <person name="Sasikala C."/>
            <person name="Ramana C."/>
        </authorList>
    </citation>
    <scope>NUCLEOTIDE SEQUENCE [LARGE SCALE GENOMIC DNA]</scope>
    <source>
        <strain evidence="3 4">JC444</strain>
    </source>
</reference>
<dbReference type="AlphaFoldDB" id="A0A1Y1S1D7"/>
<dbReference type="Pfam" id="PF18663">
    <property type="entry name" value="Pallilysin"/>
    <property type="match status" value="1"/>
</dbReference>
<keyword evidence="1" id="KW-0732">Signal</keyword>
<keyword evidence="4" id="KW-1185">Reference proteome</keyword>